<proteinExistence type="predicted"/>
<evidence type="ECO:0000313" key="2">
    <source>
        <dbReference type="EMBL" id="APX22253.1"/>
    </source>
</evidence>
<dbReference type="KEGG" id="tpro:Ga0080559_TMP1457"/>
<dbReference type="AlphaFoldDB" id="A0A1U7D2B6"/>
<dbReference type="STRING" id="1229727.Ga0080559_TMP1457"/>
<dbReference type="InterPro" id="IPR027417">
    <property type="entry name" value="P-loop_NTPase"/>
</dbReference>
<reference evidence="2 3" key="1">
    <citation type="submission" date="2016-03" db="EMBL/GenBank/DDBJ databases">
        <title>Deep-sea bacteria in the southern Pacific.</title>
        <authorList>
            <person name="Tang K."/>
        </authorList>
    </citation>
    <scope>NUCLEOTIDE SEQUENCE [LARGE SCALE GENOMIC DNA]</scope>
    <source>
        <strain evidence="2 3">JLT2016</strain>
    </source>
</reference>
<sequence>MVWLLGKTGAGKSSLVRALTEQSDAEIGNGFRPCTRTARRYDFPPEEPLVRFLDTRGLGEAGYDPSEDLETCRQSSHVLLLVCRLDDPVQGIVADALAEILHQDKKMRVILVLTGKDLVPDPEARARAVGMIAKQMKRASGDDLPSVTIALDPDGAGDVEGLEDLRQHLLDALPAAGLLLEKSRASDAEALEFLKHKRCVLSYAGVALTSDLAPVVGMVAVPATQLKMLHELGLRYGVKWDRRVGKAFLSTMGLGIGARFAASFGVRELAKLIPAYGQTVGAATAGAISFATTYALGRAAAYFLYRSTHGSPPSEEELRQIYQRAFKRSSDEAA</sequence>
<evidence type="ECO:0000313" key="3">
    <source>
        <dbReference type="Proteomes" id="UP000186559"/>
    </source>
</evidence>
<protein>
    <recommendedName>
        <fullName evidence="1">G domain-containing protein</fullName>
    </recommendedName>
</protein>
<accession>A0A1U7D2B6</accession>
<feature type="domain" description="G" evidence="1">
    <location>
        <begin position="2"/>
        <end position="113"/>
    </location>
</feature>
<dbReference type="GO" id="GO:0005525">
    <property type="term" value="F:GTP binding"/>
    <property type="evidence" value="ECO:0007669"/>
    <property type="project" value="InterPro"/>
</dbReference>
<dbReference type="InterPro" id="IPR006073">
    <property type="entry name" value="GTP-bd"/>
</dbReference>
<dbReference type="SUPFAM" id="SSF52540">
    <property type="entry name" value="P-loop containing nucleoside triphosphate hydrolases"/>
    <property type="match status" value="1"/>
</dbReference>
<evidence type="ECO:0000259" key="1">
    <source>
        <dbReference type="Pfam" id="PF01926"/>
    </source>
</evidence>
<dbReference type="Pfam" id="PF01926">
    <property type="entry name" value="MMR_HSR1"/>
    <property type="match status" value="1"/>
</dbReference>
<organism evidence="2 3">
    <name type="scientific">Salipiger profundus</name>
    <dbReference type="NCBI Taxonomy" id="1229727"/>
    <lineage>
        <taxon>Bacteria</taxon>
        <taxon>Pseudomonadati</taxon>
        <taxon>Pseudomonadota</taxon>
        <taxon>Alphaproteobacteria</taxon>
        <taxon>Rhodobacterales</taxon>
        <taxon>Roseobacteraceae</taxon>
        <taxon>Salipiger</taxon>
    </lineage>
</organism>
<dbReference type="CDD" id="cd00882">
    <property type="entry name" value="Ras_like_GTPase"/>
    <property type="match status" value="1"/>
</dbReference>
<gene>
    <name evidence="2" type="ORF">Ga0080559_TMP1457</name>
</gene>
<dbReference type="Proteomes" id="UP000186559">
    <property type="component" value="Chromosome"/>
</dbReference>
<dbReference type="EMBL" id="CP014796">
    <property type="protein sequence ID" value="APX22253.1"/>
    <property type="molecule type" value="Genomic_DNA"/>
</dbReference>
<keyword evidence="3" id="KW-1185">Reference proteome</keyword>
<dbReference type="Gene3D" id="3.40.50.300">
    <property type="entry name" value="P-loop containing nucleotide triphosphate hydrolases"/>
    <property type="match status" value="1"/>
</dbReference>
<name>A0A1U7D2B6_9RHOB</name>